<sequence>MAKKPEEPEEHKEHEKHETRETHTHMGVADGRAQRSVGGIRMEPEQNNRSPTKSEAGMLTSTEAQKIRLEIPCGYYSRRQMFNTRASDRPHVKRLGLQPQQHPLLHQHVYNSSSKHQQLGYDASGPTAGMPHFN</sequence>
<reference evidence="2" key="1">
    <citation type="journal article" date="2022" name="bioRxiv">
        <title>Sequencing and chromosome-scale assembly of the giantPleurodeles waltlgenome.</title>
        <authorList>
            <person name="Brown T."/>
            <person name="Elewa A."/>
            <person name="Iarovenko S."/>
            <person name="Subramanian E."/>
            <person name="Araus A.J."/>
            <person name="Petzold A."/>
            <person name="Susuki M."/>
            <person name="Suzuki K.-i.T."/>
            <person name="Hayashi T."/>
            <person name="Toyoda A."/>
            <person name="Oliveira C."/>
            <person name="Osipova E."/>
            <person name="Leigh N.D."/>
            <person name="Simon A."/>
            <person name="Yun M.H."/>
        </authorList>
    </citation>
    <scope>NUCLEOTIDE SEQUENCE</scope>
    <source>
        <strain evidence="2">20211129_DDA</strain>
        <tissue evidence="2">Liver</tissue>
    </source>
</reference>
<keyword evidence="3" id="KW-1185">Reference proteome</keyword>
<evidence type="ECO:0000256" key="1">
    <source>
        <dbReference type="SAM" id="MobiDB-lite"/>
    </source>
</evidence>
<dbReference type="Proteomes" id="UP001066276">
    <property type="component" value="Chromosome 4_1"/>
</dbReference>
<dbReference type="EMBL" id="JANPWB010000007">
    <property type="protein sequence ID" value="KAJ1171860.1"/>
    <property type="molecule type" value="Genomic_DNA"/>
</dbReference>
<comment type="caution">
    <text evidence="2">The sequence shown here is derived from an EMBL/GenBank/DDBJ whole genome shotgun (WGS) entry which is preliminary data.</text>
</comment>
<protein>
    <submittedName>
        <fullName evidence="2">Uncharacterized protein</fullName>
    </submittedName>
</protein>
<proteinExistence type="predicted"/>
<organism evidence="2 3">
    <name type="scientific">Pleurodeles waltl</name>
    <name type="common">Iberian ribbed newt</name>
    <dbReference type="NCBI Taxonomy" id="8319"/>
    <lineage>
        <taxon>Eukaryota</taxon>
        <taxon>Metazoa</taxon>
        <taxon>Chordata</taxon>
        <taxon>Craniata</taxon>
        <taxon>Vertebrata</taxon>
        <taxon>Euteleostomi</taxon>
        <taxon>Amphibia</taxon>
        <taxon>Batrachia</taxon>
        <taxon>Caudata</taxon>
        <taxon>Salamandroidea</taxon>
        <taxon>Salamandridae</taxon>
        <taxon>Pleurodelinae</taxon>
        <taxon>Pleurodeles</taxon>
    </lineage>
</organism>
<dbReference type="AlphaFoldDB" id="A0AAV7T641"/>
<accession>A0AAV7T641</accession>
<evidence type="ECO:0000313" key="3">
    <source>
        <dbReference type="Proteomes" id="UP001066276"/>
    </source>
</evidence>
<feature type="compositionally biased region" description="Polar residues" evidence="1">
    <location>
        <begin position="45"/>
        <end position="63"/>
    </location>
</feature>
<name>A0AAV7T641_PLEWA</name>
<gene>
    <name evidence="2" type="ORF">NDU88_003718</name>
</gene>
<feature type="region of interest" description="Disordered" evidence="1">
    <location>
        <begin position="1"/>
        <end position="63"/>
    </location>
</feature>
<evidence type="ECO:0000313" key="2">
    <source>
        <dbReference type="EMBL" id="KAJ1171860.1"/>
    </source>
</evidence>
<feature type="compositionally biased region" description="Basic and acidic residues" evidence="1">
    <location>
        <begin position="1"/>
        <end position="24"/>
    </location>
</feature>